<name>A0ACC1KSS4_9FUNG</name>
<evidence type="ECO:0000313" key="2">
    <source>
        <dbReference type="Proteomes" id="UP001140096"/>
    </source>
</evidence>
<accession>A0ACC1KSS4</accession>
<keyword evidence="1" id="KW-0436">Ligase</keyword>
<gene>
    <name evidence="1" type="primary">GLN4_2</name>
    <name evidence="1" type="ORF">H4S07_006767</name>
</gene>
<evidence type="ECO:0000313" key="1">
    <source>
        <dbReference type="EMBL" id="KAJ2794406.1"/>
    </source>
</evidence>
<organism evidence="1 2">
    <name type="scientific">Coemansia furcata</name>
    <dbReference type="NCBI Taxonomy" id="417177"/>
    <lineage>
        <taxon>Eukaryota</taxon>
        <taxon>Fungi</taxon>
        <taxon>Fungi incertae sedis</taxon>
        <taxon>Zoopagomycota</taxon>
        <taxon>Kickxellomycotina</taxon>
        <taxon>Kickxellomycetes</taxon>
        <taxon>Kickxellales</taxon>
        <taxon>Kickxellaceae</taxon>
        <taxon>Coemansia</taxon>
    </lineage>
</organism>
<keyword evidence="2" id="KW-1185">Reference proteome</keyword>
<proteinExistence type="predicted"/>
<dbReference type="EC" id="6.1.1.18" evidence="1"/>
<feature type="non-terminal residue" evidence="1">
    <location>
        <position position="360"/>
    </location>
</feature>
<reference evidence="1" key="1">
    <citation type="submission" date="2022-07" db="EMBL/GenBank/DDBJ databases">
        <title>Phylogenomic reconstructions and comparative analyses of Kickxellomycotina fungi.</title>
        <authorList>
            <person name="Reynolds N.K."/>
            <person name="Stajich J.E."/>
            <person name="Barry K."/>
            <person name="Grigoriev I.V."/>
            <person name="Crous P."/>
            <person name="Smith M.E."/>
        </authorList>
    </citation>
    <scope>NUCLEOTIDE SEQUENCE</scope>
    <source>
        <strain evidence="1">CBS 102833</strain>
    </source>
</reference>
<dbReference type="Proteomes" id="UP001140096">
    <property type="component" value="Unassembled WGS sequence"/>
</dbReference>
<sequence>MAELISKFEALGLSADKAKEAAGNKKLAPTLDSLITSTGQTEFTKSTGMLLYTLAATATKDKTPHADYIARAIVAGRIASTEQLGAATKFCAKNDPAAEETAFNETCGVGVVVSDEEIAASVQGAIDSSKDSLIKERYRVLGKVLGAVKKLPELRWADSGKVKAEFDAQTLALLGPKDERDTPAAAKAAAVKAAASTAPKAASATNATESNKWKPASLENMFASGDISRQHKPGENPQIKPELTKEHLAATKGMVITRFPPEPNGFLHIGHAKAINVNFGYAKTHGGVCNLRYDDTNPEAEEQEYVDSILETIRWLGFEPHNIFYSSDYFHQLFDLAVKLTEKGLAYVCHCSDIELKAQR</sequence>
<dbReference type="EMBL" id="JANBUP010004297">
    <property type="protein sequence ID" value="KAJ2794406.1"/>
    <property type="molecule type" value="Genomic_DNA"/>
</dbReference>
<protein>
    <submittedName>
        <fullName evidence="1">Glutaminyl-tRNA synthetase</fullName>
        <ecNumber evidence="1">6.1.1.18</ecNumber>
    </submittedName>
</protein>
<comment type="caution">
    <text evidence="1">The sequence shown here is derived from an EMBL/GenBank/DDBJ whole genome shotgun (WGS) entry which is preliminary data.</text>
</comment>